<proteinExistence type="predicted"/>
<accession>A0A654TSH4</accession>
<sequence>MNSKTTWMPSSIAYAHGHSPGDSATDSPIATDCPIPINAASRTAVPVSSSTASADSANNTPQPNAVKYGSTACSITQLNGVNTGCSTARCVK</sequence>
<protein>
    <submittedName>
        <fullName evidence="2">Uncharacterized protein</fullName>
    </submittedName>
</protein>
<name>A0A654TSH4_MYCTX</name>
<dbReference type="AlphaFoldDB" id="A0A654TSH4"/>
<reference evidence="2 3" key="1">
    <citation type="submission" date="2015-03" db="EMBL/GenBank/DDBJ databases">
        <authorList>
            <consortium name="Pathogen Informatics"/>
        </authorList>
    </citation>
    <scope>NUCLEOTIDE SEQUENCE [LARGE SCALE GENOMIC DNA]</scope>
    <source>
        <strain evidence="2 3">H09601792</strain>
    </source>
</reference>
<evidence type="ECO:0000313" key="3">
    <source>
        <dbReference type="Proteomes" id="UP000046947"/>
    </source>
</evidence>
<feature type="region of interest" description="Disordered" evidence="1">
    <location>
        <begin position="1"/>
        <end position="33"/>
    </location>
</feature>
<gene>
    <name evidence="2" type="ORF">ERS007688_03770</name>
</gene>
<evidence type="ECO:0000256" key="1">
    <source>
        <dbReference type="SAM" id="MobiDB-lite"/>
    </source>
</evidence>
<evidence type="ECO:0000313" key="2">
    <source>
        <dbReference type="EMBL" id="CFE73206.1"/>
    </source>
</evidence>
<dbReference type="EMBL" id="CFOH01000894">
    <property type="protein sequence ID" value="CFE73206.1"/>
    <property type="molecule type" value="Genomic_DNA"/>
</dbReference>
<dbReference type="Proteomes" id="UP000046947">
    <property type="component" value="Unassembled WGS sequence"/>
</dbReference>
<organism evidence="2 3">
    <name type="scientific">Mycobacterium tuberculosis</name>
    <dbReference type="NCBI Taxonomy" id="1773"/>
    <lineage>
        <taxon>Bacteria</taxon>
        <taxon>Bacillati</taxon>
        <taxon>Actinomycetota</taxon>
        <taxon>Actinomycetes</taxon>
        <taxon>Mycobacteriales</taxon>
        <taxon>Mycobacteriaceae</taxon>
        <taxon>Mycobacterium</taxon>
        <taxon>Mycobacterium tuberculosis complex</taxon>
    </lineage>
</organism>